<keyword evidence="1" id="KW-0175">Coiled coil</keyword>
<dbReference type="PANTHER" id="PTHR19321">
    <property type="entry name" value="PROTEIN REGULATOR OF CYTOKINESIS 1 PRC1-RELATED"/>
    <property type="match status" value="1"/>
</dbReference>
<dbReference type="GeneID" id="108568187"/>
<dbReference type="RefSeq" id="XP_017784615.1">
    <property type="nucleotide sequence ID" value="XM_017929126.1"/>
</dbReference>
<name>A0ABM1NCR5_NICVS</name>
<evidence type="ECO:0000313" key="3">
    <source>
        <dbReference type="RefSeq" id="XP_017784615.1"/>
    </source>
</evidence>
<accession>A0ABM1NCR5</accession>
<evidence type="ECO:0000313" key="2">
    <source>
        <dbReference type="Proteomes" id="UP000695000"/>
    </source>
</evidence>
<keyword evidence="2" id="KW-1185">Reference proteome</keyword>
<gene>
    <name evidence="3" type="primary">LOC108568187</name>
</gene>
<dbReference type="Proteomes" id="UP000695000">
    <property type="component" value="Unplaced"/>
</dbReference>
<feature type="coiled-coil region" evidence="1">
    <location>
        <begin position="187"/>
        <end position="214"/>
    </location>
</feature>
<dbReference type="PANTHER" id="PTHR19321:SF41">
    <property type="entry name" value="FASCETTO-RELATED"/>
    <property type="match status" value="1"/>
</dbReference>
<reference evidence="3" key="1">
    <citation type="submission" date="2025-08" db="UniProtKB">
        <authorList>
            <consortium name="RefSeq"/>
        </authorList>
    </citation>
    <scope>IDENTIFICATION</scope>
    <source>
        <tissue evidence="3">Whole Larva</tissue>
    </source>
</reference>
<feature type="coiled-coil region" evidence="1">
    <location>
        <begin position="132"/>
        <end position="163"/>
    </location>
</feature>
<dbReference type="Pfam" id="PF03999">
    <property type="entry name" value="MAP65_ASE1"/>
    <property type="match status" value="1"/>
</dbReference>
<evidence type="ECO:0000256" key="1">
    <source>
        <dbReference type="SAM" id="Coils"/>
    </source>
</evidence>
<sequence>MAMDFLSSTLNSSYEDNDGVNERIEIWYNDLLSNIQNITYANMRKWIVIVSKLGLKDDKLNKCGQSIVKEFECFMEDLVKQAMESQNTLIDKITDLLKKSEILCKQLAMKMPEYGKTNMGLFDEELSLKVAVNKLEDQVQKRLQKVEALNEEYECTCKQLNIENCNKLNETPLPSLKEINEFNSLKLHSLKSLLNKRENQYKELRKNIIHTINELKIKSPLLEDEDLLLDHVNFIYSEENMLKVDNFLKTLNDKKQNIKIEIDALKLSIIKLWNMLGDAYVDTKLDLNNYSQYNYDTIEILQNEIKKCKQIKMDNLKIFINRLRKDLVDLWDKCKISENERSKFEYIQHTTLTEELLELHEIEIRKMQNYYEENSHIFELFNTWENLWTKMVDLEKKAKAPNRYRNRGGQLLREEKERNSLSKKIPKIEDSLLDLVAKYKTINKKEFLYMGYSIQCTIQNFKEKYENEKKMELSVKKQLRDLPGTPSKGISIDMGKLTPIKVSNLTVLKQHPGTPSPTKRKMQSPLTIIKKNRVNDIS</sequence>
<proteinExistence type="predicted"/>
<organism evidence="2 3">
    <name type="scientific">Nicrophorus vespilloides</name>
    <name type="common">Boreal carrion beetle</name>
    <dbReference type="NCBI Taxonomy" id="110193"/>
    <lineage>
        <taxon>Eukaryota</taxon>
        <taxon>Metazoa</taxon>
        <taxon>Ecdysozoa</taxon>
        <taxon>Arthropoda</taxon>
        <taxon>Hexapoda</taxon>
        <taxon>Insecta</taxon>
        <taxon>Pterygota</taxon>
        <taxon>Neoptera</taxon>
        <taxon>Endopterygota</taxon>
        <taxon>Coleoptera</taxon>
        <taxon>Polyphaga</taxon>
        <taxon>Staphyliniformia</taxon>
        <taxon>Silphidae</taxon>
        <taxon>Nicrophorinae</taxon>
        <taxon>Nicrophorus</taxon>
    </lineage>
</organism>
<protein>
    <submittedName>
        <fullName evidence="3">Protein regulator of cytokinesis 1-like</fullName>
    </submittedName>
</protein>
<dbReference type="InterPro" id="IPR007145">
    <property type="entry name" value="MAP65_Ase1_PRC1"/>
</dbReference>
<dbReference type="Gene3D" id="1.20.58.1520">
    <property type="match status" value="1"/>
</dbReference>